<feature type="transmembrane region" description="Helical" evidence="1">
    <location>
        <begin position="91"/>
        <end position="111"/>
    </location>
</feature>
<feature type="transmembrane region" description="Helical" evidence="1">
    <location>
        <begin position="39"/>
        <end position="56"/>
    </location>
</feature>
<dbReference type="eggNOG" id="ENOG502ZC51">
    <property type="taxonomic scope" value="Bacteria"/>
</dbReference>
<dbReference type="InterPro" id="IPR008875">
    <property type="entry name" value="TraX"/>
</dbReference>
<dbReference type="EMBL" id="JGZO01000008">
    <property type="protein sequence ID" value="KFI94373.1"/>
    <property type="molecule type" value="Genomic_DNA"/>
</dbReference>
<dbReference type="Proteomes" id="UP000029033">
    <property type="component" value="Unassembled WGS sequence"/>
</dbReference>
<comment type="caution">
    <text evidence="2">The sequence shown here is derived from an EMBL/GenBank/DDBJ whole genome shotgun (WGS) entry which is preliminary data.</text>
</comment>
<evidence type="ECO:0000256" key="1">
    <source>
        <dbReference type="SAM" id="Phobius"/>
    </source>
</evidence>
<feature type="transmembrane region" description="Helical" evidence="1">
    <location>
        <begin position="187"/>
        <end position="206"/>
    </location>
</feature>
<keyword evidence="1" id="KW-0472">Membrane</keyword>
<protein>
    <submittedName>
        <fullName evidence="2">TraX protein</fullName>
    </submittedName>
</protein>
<feature type="transmembrane region" description="Helical" evidence="1">
    <location>
        <begin position="68"/>
        <end position="85"/>
    </location>
</feature>
<name>A0A087DFS3_9BIFI</name>
<feature type="transmembrane region" description="Helical" evidence="1">
    <location>
        <begin position="235"/>
        <end position="259"/>
    </location>
</feature>
<evidence type="ECO:0000313" key="3">
    <source>
        <dbReference type="Proteomes" id="UP000029033"/>
    </source>
</evidence>
<feature type="transmembrane region" description="Helical" evidence="1">
    <location>
        <begin position="271"/>
        <end position="292"/>
    </location>
</feature>
<dbReference type="AlphaFoldDB" id="A0A087DFS3"/>
<feature type="transmembrane region" description="Helical" evidence="1">
    <location>
        <begin position="14"/>
        <end position="33"/>
    </location>
</feature>
<keyword evidence="1" id="KW-0812">Transmembrane</keyword>
<sequence>MGAWHYAERHMTSFTLKVVACCCMVVDHIATFIPGMPLWMHWIGRLSSPLFIFLIGWSCEFTHDRKRYLTRLYAAGVLMAFVQGALNIPNNIFTCLFQIALIITLLSADSARDRLRNIALYAAYQLVVIPIFWYVISPLQLPSMASAVIVAASDTVVGLSGGLFYVVLGVSMWAVRENRIRLSAVYLGLNLLFALALSPIGARVVLGLEHHANLAFGVQGIFLMDKVLRLLSIDFMSVGGSALTVNYQWMMVFALPLMLLYNRRRGPGVKWFFYAFYPAHIVALYGIGMALGGAA</sequence>
<organism evidence="2 3">
    <name type="scientific">Bifidobacterium scardovii</name>
    <dbReference type="NCBI Taxonomy" id="158787"/>
    <lineage>
        <taxon>Bacteria</taxon>
        <taxon>Bacillati</taxon>
        <taxon>Actinomycetota</taxon>
        <taxon>Actinomycetes</taxon>
        <taxon>Bifidobacteriales</taxon>
        <taxon>Bifidobacteriaceae</taxon>
        <taxon>Bifidobacterium</taxon>
    </lineage>
</organism>
<feature type="transmembrane region" description="Helical" evidence="1">
    <location>
        <begin position="156"/>
        <end position="175"/>
    </location>
</feature>
<reference evidence="2 3" key="1">
    <citation type="submission" date="2014-03" db="EMBL/GenBank/DDBJ databases">
        <title>Genomics of Bifidobacteria.</title>
        <authorList>
            <person name="Ventura M."/>
            <person name="Milani C."/>
            <person name="Lugli G.A."/>
        </authorList>
    </citation>
    <scope>NUCLEOTIDE SEQUENCE [LARGE SCALE GENOMIC DNA]</scope>
    <source>
        <strain evidence="2 3">LMG 21589</strain>
    </source>
</reference>
<dbReference type="OrthoDB" id="81897at2"/>
<gene>
    <name evidence="2" type="ORF">BSCA_1400</name>
</gene>
<dbReference type="GeneID" id="85165708"/>
<accession>A0A087DFS3</accession>
<proteinExistence type="predicted"/>
<dbReference type="Pfam" id="PF05857">
    <property type="entry name" value="TraX"/>
    <property type="match status" value="1"/>
</dbReference>
<keyword evidence="3" id="KW-1185">Reference proteome</keyword>
<dbReference type="RefSeq" id="WP_033517503.1">
    <property type="nucleotide sequence ID" value="NZ_JGZO01000008.1"/>
</dbReference>
<evidence type="ECO:0000313" key="2">
    <source>
        <dbReference type="EMBL" id="KFI94373.1"/>
    </source>
</evidence>
<feature type="transmembrane region" description="Helical" evidence="1">
    <location>
        <begin position="118"/>
        <end position="136"/>
    </location>
</feature>
<dbReference type="STRING" id="158787.BSCA_1400"/>
<keyword evidence="1" id="KW-1133">Transmembrane helix</keyword>